<dbReference type="GO" id="GO:0005829">
    <property type="term" value="C:cytosol"/>
    <property type="evidence" value="ECO:0007669"/>
    <property type="project" value="TreeGrafter"/>
</dbReference>
<dbReference type="Gene3D" id="2.30.110.10">
    <property type="entry name" value="Electron Transport, Fmn-binding Protein, Chain A"/>
    <property type="match status" value="1"/>
</dbReference>
<dbReference type="Proteomes" id="UP000530928">
    <property type="component" value="Unassembled WGS sequence"/>
</dbReference>
<evidence type="ECO:0000313" key="3">
    <source>
        <dbReference type="EMBL" id="MBA2896490.1"/>
    </source>
</evidence>
<dbReference type="InterPro" id="IPR012349">
    <property type="entry name" value="Split_barrel_FMN-bd"/>
</dbReference>
<gene>
    <name evidence="3" type="ORF">HNR30_007881</name>
</gene>
<sequence>MIEQHVRDFLDRQAAGVLATVRPDGTARQSVVYFALDGERLLVSTEPRRAKALDVRRTGRASLCVAGAAAPYPSVTLEGPARIRTEGIGADTARVWSRIGGRPVDAMADADLAAMDRVILEIAVERVYGASYLKDTP</sequence>
<keyword evidence="1" id="KW-0560">Oxidoreductase</keyword>
<dbReference type="GO" id="GO:0070967">
    <property type="term" value="F:coenzyme F420 binding"/>
    <property type="evidence" value="ECO:0007669"/>
    <property type="project" value="TreeGrafter"/>
</dbReference>
<dbReference type="RefSeq" id="WP_181615153.1">
    <property type="nucleotide sequence ID" value="NZ_BAABAM010000007.1"/>
</dbReference>
<dbReference type="NCBIfam" id="TIGR03618">
    <property type="entry name" value="Rv1155_F420"/>
    <property type="match status" value="1"/>
</dbReference>
<evidence type="ECO:0000259" key="2">
    <source>
        <dbReference type="Pfam" id="PF01243"/>
    </source>
</evidence>
<dbReference type="AlphaFoldDB" id="A0A7W0CSI8"/>
<dbReference type="InterPro" id="IPR019920">
    <property type="entry name" value="F420-binding_dom_put"/>
</dbReference>
<dbReference type="PANTHER" id="PTHR35176">
    <property type="entry name" value="HEME OXYGENASE HI_0854-RELATED"/>
    <property type="match status" value="1"/>
</dbReference>
<name>A0A7W0CSI8_9ACTN</name>
<dbReference type="SUPFAM" id="SSF50475">
    <property type="entry name" value="FMN-binding split barrel"/>
    <property type="match status" value="1"/>
</dbReference>
<comment type="caution">
    <text evidence="3">The sequence shown here is derived from an EMBL/GenBank/DDBJ whole genome shotgun (WGS) entry which is preliminary data.</text>
</comment>
<dbReference type="EMBL" id="JACDUR010000008">
    <property type="protein sequence ID" value="MBA2896490.1"/>
    <property type="molecule type" value="Genomic_DNA"/>
</dbReference>
<keyword evidence="4" id="KW-1185">Reference proteome</keyword>
<evidence type="ECO:0000313" key="4">
    <source>
        <dbReference type="Proteomes" id="UP000530928"/>
    </source>
</evidence>
<feature type="domain" description="Pyridoxamine 5'-phosphate oxidase N-terminal" evidence="2">
    <location>
        <begin position="2"/>
        <end position="128"/>
    </location>
</feature>
<protein>
    <submittedName>
        <fullName evidence="3">PPOX class probable F420-dependent enzyme</fullName>
    </submittedName>
</protein>
<dbReference type="InterPro" id="IPR011576">
    <property type="entry name" value="Pyridox_Oxase_N"/>
</dbReference>
<evidence type="ECO:0000256" key="1">
    <source>
        <dbReference type="ARBA" id="ARBA00023002"/>
    </source>
</evidence>
<accession>A0A7W0CSI8</accession>
<organism evidence="3 4">
    <name type="scientific">Nonomuraea soli</name>
    <dbReference type="NCBI Taxonomy" id="1032476"/>
    <lineage>
        <taxon>Bacteria</taxon>
        <taxon>Bacillati</taxon>
        <taxon>Actinomycetota</taxon>
        <taxon>Actinomycetes</taxon>
        <taxon>Streptosporangiales</taxon>
        <taxon>Streptosporangiaceae</taxon>
        <taxon>Nonomuraea</taxon>
    </lineage>
</organism>
<proteinExistence type="predicted"/>
<dbReference type="PANTHER" id="PTHR35176:SF6">
    <property type="entry name" value="HEME OXYGENASE HI_0854-RELATED"/>
    <property type="match status" value="1"/>
</dbReference>
<dbReference type="GO" id="GO:0016627">
    <property type="term" value="F:oxidoreductase activity, acting on the CH-CH group of donors"/>
    <property type="evidence" value="ECO:0007669"/>
    <property type="project" value="TreeGrafter"/>
</dbReference>
<dbReference type="InterPro" id="IPR052019">
    <property type="entry name" value="F420H2_bilvrd_red/Heme_oxyg"/>
</dbReference>
<dbReference type="Pfam" id="PF01243">
    <property type="entry name" value="PNPOx_N"/>
    <property type="match status" value="1"/>
</dbReference>
<reference evidence="3 4" key="1">
    <citation type="submission" date="2020-07" db="EMBL/GenBank/DDBJ databases">
        <title>Genomic Encyclopedia of Type Strains, Phase IV (KMG-IV): sequencing the most valuable type-strain genomes for metagenomic binning, comparative biology and taxonomic classification.</title>
        <authorList>
            <person name="Goeker M."/>
        </authorList>
    </citation>
    <scope>NUCLEOTIDE SEQUENCE [LARGE SCALE GENOMIC DNA]</scope>
    <source>
        <strain evidence="3 4">DSM 45533</strain>
    </source>
</reference>